<evidence type="ECO:0000313" key="3">
    <source>
        <dbReference type="Proteomes" id="UP000012174"/>
    </source>
</evidence>
<protein>
    <submittedName>
        <fullName evidence="2">Putative cyanovirin-n family protein</fullName>
    </submittedName>
</protein>
<keyword evidence="3" id="KW-1185">Reference proteome</keyword>
<dbReference type="Gene3D" id="2.30.60.10">
    <property type="entry name" value="Cyanovirin-N"/>
    <property type="match status" value="1"/>
</dbReference>
<feature type="domain" description="Cyanovirin-N" evidence="1">
    <location>
        <begin position="2"/>
        <end position="105"/>
    </location>
</feature>
<dbReference type="OMA" id="EWNDSEI"/>
<dbReference type="PANTHER" id="PTHR42076:SF1">
    <property type="entry name" value="CYANOVIRIN-N DOMAIN-CONTAINING PROTEIN"/>
    <property type="match status" value="1"/>
</dbReference>
<accession>M7T3D3</accession>
<dbReference type="InterPro" id="IPR036673">
    <property type="entry name" value="Cyanovirin-N_sf"/>
</dbReference>
<dbReference type="Proteomes" id="UP000012174">
    <property type="component" value="Unassembled WGS sequence"/>
</dbReference>
<dbReference type="InterPro" id="IPR011058">
    <property type="entry name" value="Cyanovirin-N"/>
</dbReference>
<gene>
    <name evidence="2" type="ORF">UCREL1_8693</name>
</gene>
<organism evidence="2 3">
    <name type="scientific">Eutypa lata (strain UCR-EL1)</name>
    <name type="common">Grapevine dieback disease fungus</name>
    <name type="synonym">Eutypa armeniacae</name>
    <dbReference type="NCBI Taxonomy" id="1287681"/>
    <lineage>
        <taxon>Eukaryota</taxon>
        <taxon>Fungi</taxon>
        <taxon>Dikarya</taxon>
        <taxon>Ascomycota</taxon>
        <taxon>Pezizomycotina</taxon>
        <taxon>Sordariomycetes</taxon>
        <taxon>Xylariomycetidae</taxon>
        <taxon>Xylariales</taxon>
        <taxon>Diatrypaceae</taxon>
        <taxon>Eutypa</taxon>
    </lineage>
</organism>
<reference evidence="3" key="1">
    <citation type="journal article" date="2013" name="Genome Announc.">
        <title>Draft genome sequence of the grapevine dieback fungus Eutypa lata UCR-EL1.</title>
        <authorList>
            <person name="Blanco-Ulate B."/>
            <person name="Rolshausen P.E."/>
            <person name="Cantu D."/>
        </authorList>
    </citation>
    <scope>NUCLEOTIDE SEQUENCE [LARGE SCALE GENOMIC DNA]</scope>
    <source>
        <strain evidence="3">UCR-EL1</strain>
    </source>
</reference>
<dbReference type="Pfam" id="PF08881">
    <property type="entry name" value="CVNH"/>
    <property type="match status" value="1"/>
</dbReference>
<proteinExistence type="predicted"/>
<dbReference type="STRING" id="1287681.M7T3D3"/>
<dbReference type="OrthoDB" id="2441380at2759"/>
<dbReference type="AlphaFoldDB" id="M7T3D3"/>
<dbReference type="HOGENOM" id="CLU_144945_0_0_1"/>
<evidence type="ECO:0000259" key="1">
    <source>
        <dbReference type="SMART" id="SM01111"/>
    </source>
</evidence>
<dbReference type="eggNOG" id="ENOG502SPV1">
    <property type="taxonomic scope" value="Eukaryota"/>
</dbReference>
<dbReference type="PANTHER" id="PTHR42076">
    <property type="entry name" value="CYANOVIRIN-N HOMOLOG"/>
    <property type="match status" value="1"/>
</dbReference>
<dbReference type="SUPFAM" id="SSF51322">
    <property type="entry name" value="Cyanovirin-N"/>
    <property type="match status" value="1"/>
</dbReference>
<dbReference type="EMBL" id="KB707087">
    <property type="protein sequence ID" value="EMR64346.1"/>
    <property type="molecule type" value="Genomic_DNA"/>
</dbReference>
<name>M7T3D3_EUTLA</name>
<evidence type="ECO:0000313" key="2">
    <source>
        <dbReference type="EMBL" id="EMR64346.1"/>
    </source>
</evidence>
<sequence length="106" mass="11659">MSFNTSSQDVRIEGGHILKARVQNEGGDFVDSEINLNDFLGNDDGRFDWSGQNFSETAENISFSIEGGADVPVLRARLQKLDGEYVDADVNLAERVSNDNGRLSFS</sequence>
<dbReference type="KEGG" id="ela:UCREL1_8693"/>
<dbReference type="SMART" id="SM01111">
    <property type="entry name" value="CVNH"/>
    <property type="match status" value="1"/>
</dbReference>